<keyword evidence="3" id="KW-0949">S-adenosyl-L-methionine</keyword>
<dbReference type="PANTHER" id="PTHR10509">
    <property type="entry name" value="O-METHYLTRANSFERASE-RELATED"/>
    <property type="match status" value="1"/>
</dbReference>
<feature type="region of interest" description="Disordered" evidence="4">
    <location>
        <begin position="1"/>
        <end position="30"/>
    </location>
</feature>
<dbReference type="InterPro" id="IPR050362">
    <property type="entry name" value="Cation-dep_OMT"/>
</dbReference>
<dbReference type="InterPro" id="IPR029063">
    <property type="entry name" value="SAM-dependent_MTases_sf"/>
</dbReference>
<dbReference type="GO" id="GO:0008757">
    <property type="term" value="F:S-adenosylmethionine-dependent methyltransferase activity"/>
    <property type="evidence" value="ECO:0007669"/>
    <property type="project" value="TreeGrafter"/>
</dbReference>
<accession>A0A5A7NTA2</accession>
<evidence type="ECO:0000256" key="2">
    <source>
        <dbReference type="ARBA" id="ARBA00022679"/>
    </source>
</evidence>
<evidence type="ECO:0000313" key="5">
    <source>
        <dbReference type="EMBL" id="GER24114.1"/>
    </source>
</evidence>
<dbReference type="PROSITE" id="PS51682">
    <property type="entry name" value="SAM_OMT_I"/>
    <property type="match status" value="1"/>
</dbReference>
<keyword evidence="6" id="KW-1185">Reference proteome</keyword>
<name>A0A5A7NTA2_9MICC</name>
<dbReference type="EMBL" id="BKDJ01000016">
    <property type="protein sequence ID" value="GER24114.1"/>
    <property type="molecule type" value="Genomic_DNA"/>
</dbReference>
<gene>
    <name evidence="5" type="ORF">NCCP1664_26090</name>
</gene>
<evidence type="ECO:0000256" key="1">
    <source>
        <dbReference type="ARBA" id="ARBA00022603"/>
    </source>
</evidence>
<feature type="compositionally biased region" description="Polar residues" evidence="4">
    <location>
        <begin position="1"/>
        <end position="13"/>
    </location>
</feature>
<keyword evidence="1 5" id="KW-0489">Methyltransferase</keyword>
<comment type="caution">
    <text evidence="5">The sequence shown here is derived from an EMBL/GenBank/DDBJ whole genome shotgun (WGS) entry which is preliminary data.</text>
</comment>
<dbReference type="SUPFAM" id="SSF53335">
    <property type="entry name" value="S-adenosyl-L-methionine-dependent methyltransferases"/>
    <property type="match status" value="1"/>
</dbReference>
<protein>
    <submittedName>
        <fullName evidence="5">O-methyltransferase</fullName>
    </submittedName>
</protein>
<dbReference type="CDD" id="cd02440">
    <property type="entry name" value="AdoMet_MTases"/>
    <property type="match status" value="1"/>
</dbReference>
<evidence type="ECO:0000256" key="4">
    <source>
        <dbReference type="SAM" id="MobiDB-lite"/>
    </source>
</evidence>
<reference evidence="5 6" key="1">
    <citation type="submission" date="2019-09" db="EMBL/GenBank/DDBJ databases">
        <title>Arthrobacter zafarii sp. nov., a moderately thermotolerant and halotolerant actinobacterium isolated from Cholistan desert soil of Pakistan.</title>
        <authorList>
            <person name="Amin A."/>
            <person name="Ahmed I."/>
            <person name="Khalid N."/>
            <person name="Schumann P."/>
            <person name="Busse H.J."/>
            <person name="Khan I.U."/>
            <person name="Li S."/>
            <person name="Li W.J."/>
        </authorList>
    </citation>
    <scope>NUCLEOTIDE SEQUENCE [LARGE SCALE GENOMIC DNA]</scope>
    <source>
        <strain evidence="5 6">NCCP-1664</strain>
    </source>
</reference>
<dbReference type="Gene3D" id="3.40.50.150">
    <property type="entry name" value="Vaccinia Virus protein VP39"/>
    <property type="match status" value="1"/>
</dbReference>
<dbReference type="GO" id="GO:0008171">
    <property type="term" value="F:O-methyltransferase activity"/>
    <property type="evidence" value="ECO:0007669"/>
    <property type="project" value="InterPro"/>
</dbReference>
<dbReference type="InterPro" id="IPR002935">
    <property type="entry name" value="SAM_O-MeTrfase"/>
</dbReference>
<dbReference type="PANTHER" id="PTHR10509:SF14">
    <property type="entry name" value="CAFFEOYL-COA O-METHYLTRANSFERASE 3-RELATED"/>
    <property type="match status" value="1"/>
</dbReference>
<dbReference type="AlphaFoldDB" id="A0A5A7NTA2"/>
<proteinExistence type="predicted"/>
<evidence type="ECO:0000313" key="6">
    <source>
        <dbReference type="Proteomes" id="UP000325307"/>
    </source>
</evidence>
<evidence type="ECO:0000256" key="3">
    <source>
        <dbReference type="ARBA" id="ARBA00022691"/>
    </source>
</evidence>
<organism evidence="5 6">
    <name type="scientific">Zafaria cholistanensis</name>
    <dbReference type="NCBI Taxonomy" id="1682741"/>
    <lineage>
        <taxon>Bacteria</taxon>
        <taxon>Bacillati</taxon>
        <taxon>Actinomycetota</taxon>
        <taxon>Actinomycetes</taxon>
        <taxon>Micrococcales</taxon>
        <taxon>Micrococcaceae</taxon>
        <taxon>Zafaria</taxon>
    </lineage>
</organism>
<keyword evidence="2 5" id="KW-0808">Transferase</keyword>
<dbReference type="Pfam" id="PF01596">
    <property type="entry name" value="Methyltransf_3"/>
    <property type="match status" value="1"/>
</dbReference>
<dbReference type="Proteomes" id="UP000325307">
    <property type="component" value="Unassembled WGS sequence"/>
</dbReference>
<sequence>MKQQGDAGQQQDVEPQGERQTEPGPTPEAVDAYLADTLVGEDQALREGKRAAAAAGLPAIEVSPGQGKLLMMLARLAGARRILEIGTLGGYSTTWLAQALPPDGELVTCEFEPRHARVARANLDAAGVGGLVTIRPGAALETLARLRAEGAAPFDLAFIDADKENSANYVSAALELVRPGGLIVLDNVVRRGTVLRPGDPDTVEGRDVNGTRAALELLGSDPRVDATAVQTTGAKGWDGFALAVVRG</sequence>
<dbReference type="GO" id="GO:0032259">
    <property type="term" value="P:methylation"/>
    <property type="evidence" value="ECO:0007669"/>
    <property type="project" value="UniProtKB-KW"/>
</dbReference>